<dbReference type="EMBL" id="CP144749">
    <property type="protein sequence ID" value="WVZ77738.1"/>
    <property type="molecule type" value="Genomic_DNA"/>
</dbReference>
<dbReference type="GO" id="GO:0046872">
    <property type="term" value="F:metal ion binding"/>
    <property type="evidence" value="ECO:0007669"/>
    <property type="project" value="UniProtKB-KW"/>
</dbReference>
<evidence type="ECO:0000256" key="6">
    <source>
        <dbReference type="ARBA" id="ARBA00022801"/>
    </source>
</evidence>
<dbReference type="InterPro" id="IPR027806">
    <property type="entry name" value="HARBI1_dom"/>
</dbReference>
<dbReference type="GO" id="GO:0004518">
    <property type="term" value="F:nuclease activity"/>
    <property type="evidence" value="ECO:0007669"/>
    <property type="project" value="UniProtKB-KW"/>
</dbReference>
<evidence type="ECO:0000259" key="9">
    <source>
        <dbReference type="Pfam" id="PF26138"/>
    </source>
</evidence>
<evidence type="ECO:0000313" key="11">
    <source>
        <dbReference type="Proteomes" id="UP001341281"/>
    </source>
</evidence>
<evidence type="ECO:0000256" key="1">
    <source>
        <dbReference type="ARBA" id="ARBA00001968"/>
    </source>
</evidence>
<dbReference type="GO" id="GO:0016787">
    <property type="term" value="F:hydrolase activity"/>
    <property type="evidence" value="ECO:0007669"/>
    <property type="project" value="UniProtKB-KW"/>
</dbReference>
<keyword evidence="6" id="KW-0378">Hydrolase</keyword>
<keyword evidence="5" id="KW-0479">Metal-binding</keyword>
<evidence type="ECO:0000256" key="7">
    <source>
        <dbReference type="ARBA" id="ARBA00023242"/>
    </source>
</evidence>
<feature type="domain" description="DDE Tnp4" evidence="8">
    <location>
        <begin position="247"/>
        <end position="409"/>
    </location>
</feature>
<dbReference type="Proteomes" id="UP001341281">
    <property type="component" value="Chromosome 05"/>
</dbReference>
<dbReference type="GO" id="GO:0005634">
    <property type="term" value="C:nucleus"/>
    <property type="evidence" value="ECO:0007669"/>
    <property type="project" value="UniProtKB-SubCell"/>
</dbReference>
<dbReference type="PANTHER" id="PTHR22930:SF280">
    <property type="entry name" value="OS11G0202600 PROTEIN"/>
    <property type="match status" value="1"/>
</dbReference>
<dbReference type="Pfam" id="PF26138">
    <property type="entry name" value="DUF8040"/>
    <property type="match status" value="1"/>
</dbReference>
<dbReference type="Pfam" id="PF13359">
    <property type="entry name" value="DDE_Tnp_4"/>
    <property type="match status" value="1"/>
</dbReference>
<keyword evidence="7" id="KW-0539">Nucleus</keyword>
<comment type="cofactor">
    <cofactor evidence="1">
        <name>a divalent metal cation</name>
        <dbReference type="ChEBI" id="CHEBI:60240"/>
    </cofactor>
</comment>
<protein>
    <recommendedName>
        <fullName evidence="12">DDE Tnp4 domain-containing protein</fullName>
    </recommendedName>
</protein>
<evidence type="ECO:0000259" key="8">
    <source>
        <dbReference type="Pfam" id="PF13359"/>
    </source>
</evidence>
<accession>A0AAQ3TPY3</accession>
<organism evidence="10 11">
    <name type="scientific">Paspalum notatum var. saurae</name>
    <dbReference type="NCBI Taxonomy" id="547442"/>
    <lineage>
        <taxon>Eukaryota</taxon>
        <taxon>Viridiplantae</taxon>
        <taxon>Streptophyta</taxon>
        <taxon>Embryophyta</taxon>
        <taxon>Tracheophyta</taxon>
        <taxon>Spermatophyta</taxon>
        <taxon>Magnoliopsida</taxon>
        <taxon>Liliopsida</taxon>
        <taxon>Poales</taxon>
        <taxon>Poaceae</taxon>
        <taxon>PACMAD clade</taxon>
        <taxon>Panicoideae</taxon>
        <taxon>Andropogonodae</taxon>
        <taxon>Paspaleae</taxon>
        <taxon>Paspalinae</taxon>
        <taxon>Paspalum</taxon>
    </lineage>
</organism>
<evidence type="ECO:0000256" key="5">
    <source>
        <dbReference type="ARBA" id="ARBA00022723"/>
    </source>
</evidence>
<dbReference type="PANTHER" id="PTHR22930">
    <property type="match status" value="1"/>
</dbReference>
<evidence type="ECO:0000256" key="2">
    <source>
        <dbReference type="ARBA" id="ARBA00004123"/>
    </source>
</evidence>
<gene>
    <name evidence="10" type="ORF">U9M48_025565</name>
</gene>
<dbReference type="AlphaFoldDB" id="A0AAQ3TPY3"/>
<comment type="subcellular location">
    <subcellularLocation>
        <location evidence="2">Nucleus</location>
    </subcellularLocation>
</comment>
<reference evidence="10 11" key="1">
    <citation type="submission" date="2024-02" db="EMBL/GenBank/DDBJ databases">
        <title>High-quality chromosome-scale genome assembly of Pensacola bahiagrass (Paspalum notatum Flugge var. saurae).</title>
        <authorList>
            <person name="Vega J.M."/>
            <person name="Podio M."/>
            <person name="Orjuela J."/>
            <person name="Siena L.A."/>
            <person name="Pessino S.C."/>
            <person name="Combes M.C."/>
            <person name="Mariac C."/>
            <person name="Albertini E."/>
            <person name="Pupilli F."/>
            <person name="Ortiz J.P.A."/>
            <person name="Leblanc O."/>
        </authorList>
    </citation>
    <scope>NUCLEOTIDE SEQUENCE [LARGE SCALE GENOMIC DNA]</scope>
    <source>
        <strain evidence="10">R1</strain>
        <tissue evidence="10">Leaf</tissue>
    </source>
</reference>
<keyword evidence="11" id="KW-1185">Reference proteome</keyword>
<evidence type="ECO:0000313" key="10">
    <source>
        <dbReference type="EMBL" id="WVZ77738.1"/>
    </source>
</evidence>
<proteinExistence type="inferred from homology"/>
<dbReference type="InterPro" id="IPR058353">
    <property type="entry name" value="DUF8040"/>
</dbReference>
<evidence type="ECO:0008006" key="12">
    <source>
        <dbReference type="Google" id="ProtNLM"/>
    </source>
</evidence>
<comment type="similarity">
    <text evidence="3">Belongs to the HARBI1 family.</text>
</comment>
<dbReference type="InterPro" id="IPR045249">
    <property type="entry name" value="HARBI1-like"/>
</dbReference>
<feature type="domain" description="DUF8040" evidence="9">
    <location>
        <begin position="119"/>
        <end position="209"/>
    </location>
</feature>
<evidence type="ECO:0000256" key="3">
    <source>
        <dbReference type="ARBA" id="ARBA00006958"/>
    </source>
</evidence>
<name>A0AAQ3TPY3_PASNO</name>
<sequence length="540" mass="61123">MGAAGILLHQAAQPGFFFSVVQAPTTCGEGGASARLLGAGPTANHRLRFARSSRTANLRGVAAGAHQAERMDSWSLSHYDDEDDEDNMAELDLLALMYYYYYHRVFRRPQRQPHRQLLYSGNAWVQHVLAHDEVCYNSLRMRKDQFLSLHQLLVEKYGLRSTNNISSKECLAIFLHIISGPHSNRNAAITFGHSKSTISTKFGHALRRVYNLGVDIIKPVDPTFAQPHPKVSRGAYYPWFQNCIGALDGTHIRLQVNGERNLNFIGRHMVPTFNVLAVVDLDCRFIFVCSGRPGCLHDYTVLQQALVQYRTRFPHPPPDKFYLVDAAYGNIPGFLGPYRNTRYHLQHFRQGNMPNTMEELFNYRHAQLRCTVERAFGQLKNKFRILKSIPNYGLTISNRIVVACMAVHNFIKDNGGDRGGDWTQASIQAGNNAEGVEPDLADLMEEVGNEEDQIISEENSNKERSSVVWKIIQQFKWSHQISLLGFLTGNNIHRGTSAENKSTGRLSYIGGCSIFIRQRTISTPASNVYKHFRGHEVLMR</sequence>
<keyword evidence="4" id="KW-0540">Nuclease</keyword>
<evidence type="ECO:0000256" key="4">
    <source>
        <dbReference type="ARBA" id="ARBA00022722"/>
    </source>
</evidence>